<comment type="caution">
    <text evidence="1">The sequence shown here is derived from an EMBL/GenBank/DDBJ whole genome shotgun (WGS) entry which is preliminary data.</text>
</comment>
<reference evidence="1" key="1">
    <citation type="submission" date="2020-07" db="EMBL/GenBank/DDBJ databases">
        <title>Ethylene signaling mediates host invasion by parasitic plants.</title>
        <authorList>
            <person name="Yoshida S."/>
        </authorList>
    </citation>
    <scope>NUCLEOTIDE SEQUENCE</scope>
    <source>
        <strain evidence="1">Okayama</strain>
    </source>
</reference>
<evidence type="ECO:0000313" key="1">
    <source>
        <dbReference type="EMBL" id="GFQ03107.1"/>
    </source>
</evidence>
<protein>
    <submittedName>
        <fullName evidence="1">Transcription factor bhlh75</fullName>
    </submittedName>
</protein>
<gene>
    <name evidence="1" type="ORF">PHJA_002454500</name>
</gene>
<dbReference type="AlphaFoldDB" id="A0A830CVA4"/>
<evidence type="ECO:0000313" key="2">
    <source>
        <dbReference type="Proteomes" id="UP000653305"/>
    </source>
</evidence>
<organism evidence="1 2">
    <name type="scientific">Phtheirospermum japonicum</name>
    <dbReference type="NCBI Taxonomy" id="374723"/>
    <lineage>
        <taxon>Eukaryota</taxon>
        <taxon>Viridiplantae</taxon>
        <taxon>Streptophyta</taxon>
        <taxon>Embryophyta</taxon>
        <taxon>Tracheophyta</taxon>
        <taxon>Spermatophyta</taxon>
        <taxon>Magnoliopsida</taxon>
        <taxon>eudicotyledons</taxon>
        <taxon>Gunneridae</taxon>
        <taxon>Pentapetalae</taxon>
        <taxon>asterids</taxon>
        <taxon>lamiids</taxon>
        <taxon>Lamiales</taxon>
        <taxon>Orobanchaceae</taxon>
        <taxon>Orobanchaceae incertae sedis</taxon>
        <taxon>Phtheirospermum</taxon>
    </lineage>
</organism>
<dbReference type="EMBL" id="BMAC01000801">
    <property type="protein sequence ID" value="GFQ03107.1"/>
    <property type="molecule type" value="Genomic_DNA"/>
</dbReference>
<sequence length="91" mass="10706">MTSSPHPKTAPQIALHFHLLKLPSAWEEERKRKPMKKKTKSRGMWFMLEPKGAKPLIVIVWQKETEEERLTSDYDACKTLFQGATRPWGWQ</sequence>
<proteinExistence type="predicted"/>
<dbReference type="Proteomes" id="UP000653305">
    <property type="component" value="Unassembled WGS sequence"/>
</dbReference>
<name>A0A830CVA4_9LAMI</name>
<keyword evidence="2" id="KW-1185">Reference proteome</keyword>
<accession>A0A830CVA4</accession>